<dbReference type="InterPro" id="IPR001387">
    <property type="entry name" value="Cro/C1-type_HTH"/>
</dbReference>
<dbReference type="SUPFAM" id="SSF47413">
    <property type="entry name" value="lambda repressor-like DNA-binding domains"/>
    <property type="match status" value="2"/>
</dbReference>
<dbReference type="InterPro" id="IPR010982">
    <property type="entry name" value="Lambda_DNA-bd_dom_sf"/>
</dbReference>
<dbReference type="PROSITE" id="PS50943">
    <property type="entry name" value="HTH_CROC1"/>
    <property type="match status" value="2"/>
</dbReference>
<comment type="caution">
    <text evidence="3">The sequence shown here is derived from an EMBL/GenBank/DDBJ whole genome shotgun (WGS) entry which is preliminary data.</text>
</comment>
<dbReference type="PANTHER" id="PTHR46797:SF1">
    <property type="entry name" value="METHYLPHOSPHONATE SYNTHASE"/>
    <property type="match status" value="1"/>
</dbReference>
<reference evidence="4" key="1">
    <citation type="journal article" date="2019" name="Int. J. Syst. Evol. Microbiol.">
        <title>The Global Catalogue of Microorganisms (GCM) 10K type strain sequencing project: providing services to taxonomists for standard genome sequencing and annotation.</title>
        <authorList>
            <consortium name="The Broad Institute Genomics Platform"/>
            <consortium name="The Broad Institute Genome Sequencing Center for Infectious Disease"/>
            <person name="Wu L."/>
            <person name="Ma J."/>
        </authorList>
    </citation>
    <scope>NUCLEOTIDE SEQUENCE [LARGE SCALE GENOMIC DNA]</scope>
    <source>
        <strain evidence="4">CGMCC 1.10832</strain>
    </source>
</reference>
<dbReference type="SMART" id="SM00530">
    <property type="entry name" value="HTH_XRE"/>
    <property type="match status" value="2"/>
</dbReference>
<proteinExistence type="predicted"/>
<dbReference type="Gene3D" id="1.10.260.40">
    <property type="entry name" value="lambda repressor-like DNA-binding domains"/>
    <property type="match status" value="2"/>
</dbReference>
<evidence type="ECO:0000313" key="4">
    <source>
        <dbReference type="Proteomes" id="UP000636010"/>
    </source>
</evidence>
<dbReference type="CDD" id="cd00093">
    <property type="entry name" value="HTH_XRE"/>
    <property type="match status" value="2"/>
</dbReference>
<feature type="domain" description="HTH cro/C1-type" evidence="2">
    <location>
        <begin position="146"/>
        <end position="194"/>
    </location>
</feature>
<organism evidence="3 4">
    <name type="scientific">Marivirga lumbricoides</name>
    <dbReference type="NCBI Taxonomy" id="1046115"/>
    <lineage>
        <taxon>Bacteria</taxon>
        <taxon>Pseudomonadati</taxon>
        <taxon>Bacteroidota</taxon>
        <taxon>Cytophagia</taxon>
        <taxon>Cytophagales</taxon>
        <taxon>Marivirgaceae</taxon>
        <taxon>Marivirga</taxon>
    </lineage>
</organism>
<dbReference type="PANTHER" id="PTHR46797">
    <property type="entry name" value="HTH-TYPE TRANSCRIPTIONAL REGULATOR"/>
    <property type="match status" value="1"/>
</dbReference>
<accession>A0ABQ1M446</accession>
<feature type="domain" description="HTH cro/C1-type" evidence="2">
    <location>
        <begin position="41"/>
        <end position="95"/>
    </location>
</feature>
<keyword evidence="1" id="KW-0238">DNA-binding</keyword>
<keyword evidence="4" id="KW-1185">Reference proteome</keyword>
<dbReference type="EMBL" id="BMEC01000005">
    <property type="protein sequence ID" value="GGC34423.1"/>
    <property type="molecule type" value="Genomic_DNA"/>
</dbReference>
<evidence type="ECO:0000313" key="3">
    <source>
        <dbReference type="EMBL" id="GGC34423.1"/>
    </source>
</evidence>
<gene>
    <name evidence="3" type="ORF">GCM10011506_19840</name>
</gene>
<dbReference type="Pfam" id="PF01381">
    <property type="entry name" value="HTH_3"/>
    <property type="match status" value="1"/>
</dbReference>
<dbReference type="RefSeq" id="WP_188462877.1">
    <property type="nucleotide sequence ID" value="NZ_BAABHU010000005.1"/>
</dbReference>
<dbReference type="Proteomes" id="UP000636010">
    <property type="component" value="Unassembled WGS sequence"/>
</dbReference>
<evidence type="ECO:0000256" key="1">
    <source>
        <dbReference type="ARBA" id="ARBA00023125"/>
    </source>
</evidence>
<name>A0ABQ1M446_9BACT</name>
<protein>
    <recommendedName>
        <fullName evidence="2">HTH cro/C1-type domain-containing protein</fullName>
    </recommendedName>
</protein>
<dbReference type="InterPro" id="IPR050807">
    <property type="entry name" value="TransReg_Diox_bact_type"/>
</dbReference>
<sequence>MKTASEKLNKLAKSSNWKEKLNYQIENEAWLDKSADIAFTILECLDEMGKSQSWLAEQLGITRQQVSKIVKGRENLTLKTIYKIERILNVSLLEHKEAEMKADNIEYIQDTFDQLFSEKIKEHKIEQLTTLLSVRFGSEIDEVMYSRNLKKNTLANEIEISPAYITQLLKGDRVFSFNLLAKIAVALDIDFEISLKNKFTSNINPPKPDGHGLWFYKPFKEKNNPKSDDEYNYAEFESEIQLSVA</sequence>
<dbReference type="Pfam" id="PF13443">
    <property type="entry name" value="HTH_26"/>
    <property type="match status" value="1"/>
</dbReference>
<evidence type="ECO:0000259" key="2">
    <source>
        <dbReference type="PROSITE" id="PS50943"/>
    </source>
</evidence>